<accession>A0A8H5F7M7</accession>
<dbReference type="AlphaFoldDB" id="A0A8H5F7M7"/>
<dbReference type="InterPro" id="IPR027417">
    <property type="entry name" value="P-loop_NTPase"/>
</dbReference>
<protein>
    <recommendedName>
        <fullName evidence="3">G domain-containing protein</fullName>
    </recommendedName>
</protein>
<evidence type="ECO:0000259" key="3">
    <source>
        <dbReference type="Pfam" id="PF01926"/>
    </source>
</evidence>
<evidence type="ECO:0000313" key="5">
    <source>
        <dbReference type="Proteomes" id="UP000567179"/>
    </source>
</evidence>
<dbReference type="SUPFAM" id="SSF52540">
    <property type="entry name" value="P-loop containing nucleoside triphosphate hydrolases"/>
    <property type="match status" value="1"/>
</dbReference>
<feature type="signal peptide" evidence="2">
    <location>
        <begin position="1"/>
        <end position="21"/>
    </location>
</feature>
<keyword evidence="1" id="KW-0175">Coiled coil</keyword>
<dbReference type="Proteomes" id="UP000567179">
    <property type="component" value="Unassembled WGS sequence"/>
</dbReference>
<gene>
    <name evidence="4" type="ORF">D9619_004272</name>
</gene>
<evidence type="ECO:0000256" key="1">
    <source>
        <dbReference type="SAM" id="Coils"/>
    </source>
</evidence>
<dbReference type="Gene3D" id="3.40.50.300">
    <property type="entry name" value="P-loop containing nucleotide triphosphate hydrolases"/>
    <property type="match status" value="1"/>
</dbReference>
<dbReference type="GO" id="GO:0005525">
    <property type="term" value="F:GTP binding"/>
    <property type="evidence" value="ECO:0007669"/>
    <property type="project" value="InterPro"/>
</dbReference>
<keyword evidence="5" id="KW-1185">Reference proteome</keyword>
<evidence type="ECO:0000256" key="2">
    <source>
        <dbReference type="SAM" id="SignalP"/>
    </source>
</evidence>
<name>A0A8H5F7M7_9AGAR</name>
<feature type="coiled-coil region" evidence="1">
    <location>
        <begin position="245"/>
        <end position="359"/>
    </location>
</feature>
<comment type="caution">
    <text evidence="4">The sequence shown here is derived from an EMBL/GenBank/DDBJ whole genome shotgun (WGS) entry which is preliminary data.</text>
</comment>
<dbReference type="CDD" id="cd00882">
    <property type="entry name" value="Ras_like_GTPase"/>
    <property type="match status" value="1"/>
</dbReference>
<feature type="chain" id="PRO_5034626293" description="G domain-containing protein" evidence="2">
    <location>
        <begin position="22"/>
        <end position="389"/>
    </location>
</feature>
<sequence>MLRVLPTVLIWSYFLSWSALASMTGMTVAADDLDVAIAVMGATGSGKTTFINSASNSTLRTGSGLKSCTSIVQVAQPFELDGRRVTLIDTPGFDDTTKSDADILRMIAAFLATAYENGKTLAGVIYVHRISDFRMGGISTRNFKMFRQLCGESTLKNVVIVTNMWSEVSEDIGVARETELASEDLFFRPVLDKGAQMLRHGNTPASAHAIIARIIENHPLPLQIQRELVDQKMDIGDTAAGEELNKELKIQLEKHRVEMRALQEDMQEAIREKDEETRRELEIATRRLEEEMARVQNDSQKLASEYTEDKKRLEKRMQELKEAAREEAERRNVEYNEQMQNLRSQLEQNLGDKADLLRRIEEHRWQNGGGHGGGLFGVIGRAVDAIFGF</sequence>
<dbReference type="OrthoDB" id="8954335at2759"/>
<evidence type="ECO:0000313" key="4">
    <source>
        <dbReference type="EMBL" id="KAF5326714.1"/>
    </source>
</evidence>
<dbReference type="InterPro" id="IPR006073">
    <property type="entry name" value="GTP-bd"/>
</dbReference>
<reference evidence="4 5" key="1">
    <citation type="journal article" date="2020" name="ISME J.">
        <title>Uncovering the hidden diversity of litter-decomposition mechanisms in mushroom-forming fungi.</title>
        <authorList>
            <person name="Floudas D."/>
            <person name="Bentzer J."/>
            <person name="Ahren D."/>
            <person name="Johansson T."/>
            <person name="Persson P."/>
            <person name="Tunlid A."/>
        </authorList>
    </citation>
    <scope>NUCLEOTIDE SEQUENCE [LARGE SCALE GENOMIC DNA]</scope>
    <source>
        <strain evidence="4 5">CBS 101986</strain>
    </source>
</reference>
<dbReference type="Pfam" id="PF01926">
    <property type="entry name" value="MMR_HSR1"/>
    <property type="match status" value="1"/>
</dbReference>
<keyword evidence="2" id="KW-0732">Signal</keyword>
<dbReference type="EMBL" id="JAACJJ010000014">
    <property type="protein sequence ID" value="KAF5326714.1"/>
    <property type="molecule type" value="Genomic_DNA"/>
</dbReference>
<organism evidence="4 5">
    <name type="scientific">Psilocybe cf. subviscida</name>
    <dbReference type="NCBI Taxonomy" id="2480587"/>
    <lineage>
        <taxon>Eukaryota</taxon>
        <taxon>Fungi</taxon>
        <taxon>Dikarya</taxon>
        <taxon>Basidiomycota</taxon>
        <taxon>Agaricomycotina</taxon>
        <taxon>Agaricomycetes</taxon>
        <taxon>Agaricomycetidae</taxon>
        <taxon>Agaricales</taxon>
        <taxon>Agaricineae</taxon>
        <taxon>Strophariaceae</taxon>
        <taxon>Psilocybe</taxon>
    </lineage>
</organism>
<feature type="domain" description="G" evidence="3">
    <location>
        <begin position="37"/>
        <end position="113"/>
    </location>
</feature>
<proteinExistence type="predicted"/>